<evidence type="ECO:0000313" key="4">
    <source>
        <dbReference type="Proteomes" id="UP001320766"/>
    </source>
</evidence>
<feature type="compositionally biased region" description="Basic and acidic residues" evidence="1">
    <location>
        <begin position="202"/>
        <end position="216"/>
    </location>
</feature>
<keyword evidence="2" id="KW-0812">Transmembrane</keyword>
<proteinExistence type="predicted"/>
<keyword evidence="2" id="KW-1133">Transmembrane helix</keyword>
<keyword evidence="2" id="KW-0472">Membrane</keyword>
<dbReference type="Proteomes" id="UP001320766">
    <property type="component" value="Unassembled WGS sequence"/>
</dbReference>
<feature type="transmembrane region" description="Helical" evidence="2">
    <location>
        <begin position="43"/>
        <end position="63"/>
    </location>
</feature>
<evidence type="ECO:0000313" key="3">
    <source>
        <dbReference type="EMBL" id="MCP2346959.1"/>
    </source>
</evidence>
<evidence type="ECO:0008006" key="5">
    <source>
        <dbReference type="Google" id="ProtNLM"/>
    </source>
</evidence>
<evidence type="ECO:0000256" key="1">
    <source>
        <dbReference type="SAM" id="MobiDB-lite"/>
    </source>
</evidence>
<dbReference type="EMBL" id="JAMZEC010000001">
    <property type="protein sequence ID" value="MCP2346959.1"/>
    <property type="molecule type" value="Genomic_DNA"/>
</dbReference>
<dbReference type="RefSeq" id="WP_253769554.1">
    <property type="nucleotide sequence ID" value="NZ_BAAAVE010000022.1"/>
</dbReference>
<protein>
    <recommendedName>
        <fullName evidence="5">LapA family protein</fullName>
    </recommendedName>
</protein>
<feature type="region of interest" description="Disordered" evidence="1">
    <location>
        <begin position="68"/>
        <end position="216"/>
    </location>
</feature>
<name>A0ABT1K002_9ACTN</name>
<gene>
    <name evidence="3" type="ORF">HD595_003081</name>
</gene>
<accession>A0ABT1K002</accession>
<keyword evidence="4" id="KW-1185">Reference proteome</keyword>
<sequence length="216" mass="23508">MTLLGLVLVLLAGGAVVLVATEETSRYILFGYTLQLDHVQMFAAGAVTAVVLLLGLWMMVAGTRRSARRRRRMRADQAQTSDRVARLEDEKRELEQRLERERAAEHAATDRAAVQHAVADRATADRVAAERGAAREAAGRTAAREAGRADARAAVRDARAAERDEDRDTAPFPRDGADREPAYTQGRTRGPAHARVPGARVPGDRLVARGPEDTLP</sequence>
<evidence type="ECO:0000256" key="2">
    <source>
        <dbReference type="SAM" id="Phobius"/>
    </source>
</evidence>
<comment type="caution">
    <text evidence="3">The sequence shown here is derived from an EMBL/GenBank/DDBJ whole genome shotgun (WGS) entry which is preliminary data.</text>
</comment>
<reference evidence="3 4" key="1">
    <citation type="submission" date="2022-06" db="EMBL/GenBank/DDBJ databases">
        <title>Sequencing the genomes of 1000 actinobacteria strains.</title>
        <authorList>
            <person name="Klenk H.-P."/>
        </authorList>
    </citation>
    <scope>NUCLEOTIDE SEQUENCE [LARGE SCALE GENOMIC DNA]</scope>
    <source>
        <strain evidence="3 4">DSM 44170</strain>
    </source>
</reference>
<organism evidence="3 4">
    <name type="scientific">Nonomuraea roseoviolacea subsp. carminata</name>
    <dbReference type="NCBI Taxonomy" id="160689"/>
    <lineage>
        <taxon>Bacteria</taxon>
        <taxon>Bacillati</taxon>
        <taxon>Actinomycetota</taxon>
        <taxon>Actinomycetes</taxon>
        <taxon>Streptosporangiales</taxon>
        <taxon>Streptosporangiaceae</taxon>
        <taxon>Nonomuraea</taxon>
    </lineage>
</organism>
<feature type="compositionally biased region" description="Basic and acidic residues" evidence="1">
    <location>
        <begin position="118"/>
        <end position="181"/>
    </location>
</feature>
<feature type="compositionally biased region" description="Basic and acidic residues" evidence="1">
    <location>
        <begin position="83"/>
        <end position="109"/>
    </location>
</feature>